<dbReference type="EMBL" id="RPFJ01000002">
    <property type="protein sequence ID" value="RPD99965.1"/>
    <property type="molecule type" value="Genomic_DNA"/>
</dbReference>
<gene>
    <name evidence="2" type="ORF">EGM88_01505</name>
</gene>
<dbReference type="GO" id="GO:0005975">
    <property type="term" value="P:carbohydrate metabolic process"/>
    <property type="evidence" value="ECO:0007669"/>
    <property type="project" value="InterPro"/>
</dbReference>
<dbReference type="PROSITE" id="PS51257">
    <property type="entry name" value="PROKAR_LIPOPROTEIN"/>
    <property type="match status" value="1"/>
</dbReference>
<dbReference type="GO" id="GO:0016787">
    <property type="term" value="F:hydrolase activity"/>
    <property type="evidence" value="ECO:0007669"/>
    <property type="project" value="UniProtKB-KW"/>
</dbReference>
<dbReference type="InterPro" id="IPR052043">
    <property type="entry name" value="PolySaccharide_Degr_Enz"/>
</dbReference>
<evidence type="ECO:0000313" key="3">
    <source>
        <dbReference type="Proteomes" id="UP000270856"/>
    </source>
</evidence>
<comment type="caution">
    <text evidence="2">The sequence shown here is derived from an EMBL/GenBank/DDBJ whole genome shotgun (WGS) entry which is preliminary data.</text>
</comment>
<dbReference type="SUPFAM" id="SSF48208">
    <property type="entry name" value="Six-hairpin glycosidases"/>
    <property type="match status" value="1"/>
</dbReference>
<keyword evidence="1 2" id="KW-0378">Hydrolase</keyword>
<accession>A0A3N4NVW2</accession>
<dbReference type="OrthoDB" id="258246at2"/>
<dbReference type="InterPro" id="IPR012341">
    <property type="entry name" value="6hp_glycosidase-like_sf"/>
</dbReference>
<keyword evidence="3" id="KW-1185">Reference proteome</keyword>
<name>A0A3N4NVW2_9FLAO</name>
<dbReference type="PANTHER" id="PTHR33886:SF8">
    <property type="entry name" value="UNSATURATED RHAMNOGALACTURONAN HYDROLASE (EUROFUNG)"/>
    <property type="match status" value="1"/>
</dbReference>
<organism evidence="2 3">
    <name type="scientific">Aureibaculum marinum</name>
    <dbReference type="NCBI Taxonomy" id="2487930"/>
    <lineage>
        <taxon>Bacteria</taxon>
        <taxon>Pseudomonadati</taxon>
        <taxon>Bacteroidota</taxon>
        <taxon>Flavobacteriia</taxon>
        <taxon>Flavobacteriales</taxon>
        <taxon>Flavobacteriaceae</taxon>
        <taxon>Aureibaculum</taxon>
    </lineage>
</organism>
<dbReference type="InterPro" id="IPR010905">
    <property type="entry name" value="Glyco_hydro_88"/>
</dbReference>
<dbReference type="InterPro" id="IPR008928">
    <property type="entry name" value="6-hairpin_glycosidase_sf"/>
</dbReference>
<dbReference type="AlphaFoldDB" id="A0A3N4NVW2"/>
<proteinExistence type="predicted"/>
<dbReference type="PANTHER" id="PTHR33886">
    <property type="entry name" value="UNSATURATED RHAMNOGALACTURONAN HYDROLASE (EUROFUNG)"/>
    <property type="match status" value="1"/>
</dbReference>
<dbReference type="Proteomes" id="UP000270856">
    <property type="component" value="Unassembled WGS sequence"/>
</dbReference>
<evidence type="ECO:0000256" key="1">
    <source>
        <dbReference type="ARBA" id="ARBA00022801"/>
    </source>
</evidence>
<dbReference type="Pfam" id="PF07470">
    <property type="entry name" value="Glyco_hydro_88"/>
    <property type="match status" value="1"/>
</dbReference>
<dbReference type="RefSeq" id="WP_123896172.1">
    <property type="nucleotide sequence ID" value="NZ_RPFJ01000002.1"/>
</dbReference>
<reference evidence="2 3" key="1">
    <citation type="submission" date="2018-11" db="EMBL/GenBank/DDBJ databases">
        <title>Aureibaculum marinum gen. nov., sp. nov., a member of the family Flavobacteriaceae isolated from the Bohai Sea.</title>
        <authorList>
            <person name="Ji X."/>
        </authorList>
    </citation>
    <scope>NUCLEOTIDE SEQUENCE [LARGE SCALE GENOMIC DNA]</scope>
    <source>
        <strain evidence="2 3">BH-SD17</strain>
    </source>
</reference>
<sequence>MRYIKSKLHSSAVVFTTSIMFIMLFQSCKAQNNIVTADIYNPNHILHSMEKVADWQLLNPTERAWNWWNYGPFYAGVMSLYRNGGNEKYLKAVMAMGEKVNWKTRPQPYNANVLCIAQSFLELYEIKKQDYIIENTLFTIDATLNRNYVKPDVTFIDNDYWLEWWSWCDALFMAPPAYAHLASITKESKYLDYMTKHWKMSSEYLYSKQDSLFFRDDRFFTQKSKNGEKIFWSRGNGWVVAGLARVLIHMPKDYSERKFFEQQFIEMNTRLISLQMDNGFWSQSLLDAENYPQKESSGTGFFVYSMAWGVNNGLLDRETFLPVIKKGWKALSESVHANGKLGYVQEIGDSPTDVTFDDTELYGSGAYILAGNEVYQLMGGTVNKK</sequence>
<protein>
    <submittedName>
        <fullName evidence="2">Glycoside hydrolase family 88 protein</fullName>
    </submittedName>
</protein>
<dbReference type="Gene3D" id="1.50.10.10">
    <property type="match status" value="1"/>
</dbReference>
<evidence type="ECO:0000313" key="2">
    <source>
        <dbReference type="EMBL" id="RPD99965.1"/>
    </source>
</evidence>